<reference evidence="1 2" key="1">
    <citation type="submission" date="2016-03" db="EMBL/GenBank/DDBJ databases">
        <title>EvidentialGene: Evidence-directed Construction of Genes on Genomes.</title>
        <authorList>
            <person name="Gilbert D.G."/>
            <person name="Choi J.-H."/>
            <person name="Mockaitis K."/>
            <person name="Colbourne J."/>
            <person name="Pfrender M."/>
        </authorList>
    </citation>
    <scope>NUCLEOTIDE SEQUENCE [LARGE SCALE GENOMIC DNA]</scope>
    <source>
        <strain evidence="1 2">Xinb3</strain>
        <tissue evidence="1">Complete organism</tissue>
    </source>
</reference>
<comment type="caution">
    <text evidence="1">The sequence shown here is derived from an EMBL/GenBank/DDBJ whole genome shotgun (WGS) entry which is preliminary data.</text>
</comment>
<accession>A0A164SGA2</accession>
<dbReference type="Proteomes" id="UP000076858">
    <property type="component" value="Unassembled WGS sequence"/>
</dbReference>
<evidence type="ECO:0000313" key="2">
    <source>
        <dbReference type="Proteomes" id="UP000076858"/>
    </source>
</evidence>
<dbReference type="AlphaFoldDB" id="A0A164SGA2"/>
<sequence>METRNYIESEGGSRKSNEASTIAELPHFESHKIVDQCFPDVGFTVLHIVTTAAGRDTCKAICLRLW</sequence>
<proteinExistence type="predicted"/>
<name>A0A164SGA2_9CRUS</name>
<gene>
    <name evidence="1" type="ORF">APZ42_026137</name>
</gene>
<keyword evidence="2" id="KW-1185">Reference proteome</keyword>
<protein>
    <submittedName>
        <fullName evidence="1">Uncharacterized protein</fullName>
    </submittedName>
</protein>
<evidence type="ECO:0000313" key="1">
    <source>
        <dbReference type="EMBL" id="KZS09598.1"/>
    </source>
</evidence>
<organism evidence="1 2">
    <name type="scientific">Daphnia magna</name>
    <dbReference type="NCBI Taxonomy" id="35525"/>
    <lineage>
        <taxon>Eukaryota</taxon>
        <taxon>Metazoa</taxon>
        <taxon>Ecdysozoa</taxon>
        <taxon>Arthropoda</taxon>
        <taxon>Crustacea</taxon>
        <taxon>Branchiopoda</taxon>
        <taxon>Diplostraca</taxon>
        <taxon>Cladocera</taxon>
        <taxon>Anomopoda</taxon>
        <taxon>Daphniidae</taxon>
        <taxon>Daphnia</taxon>
    </lineage>
</organism>
<dbReference type="EMBL" id="LRGB01002021">
    <property type="protein sequence ID" value="KZS09598.1"/>
    <property type="molecule type" value="Genomic_DNA"/>
</dbReference>